<reference evidence="1" key="1">
    <citation type="submission" date="2021-02" db="EMBL/GenBank/DDBJ databases">
        <authorList>
            <person name="Nowell W R."/>
        </authorList>
    </citation>
    <scope>NUCLEOTIDE SEQUENCE</scope>
</reference>
<dbReference type="Gene3D" id="3.30.420.10">
    <property type="entry name" value="Ribonuclease H-like superfamily/Ribonuclease H"/>
    <property type="match status" value="1"/>
</dbReference>
<evidence type="ECO:0000313" key="1">
    <source>
        <dbReference type="EMBL" id="CAF2123968.1"/>
    </source>
</evidence>
<dbReference type="GO" id="GO:0003676">
    <property type="term" value="F:nucleic acid binding"/>
    <property type="evidence" value="ECO:0007669"/>
    <property type="project" value="InterPro"/>
</dbReference>
<protein>
    <submittedName>
        <fullName evidence="1">Uncharacterized protein</fullName>
    </submittedName>
</protein>
<sequence length="222" mass="25937">MTRKEIEALTKRVCSFYEDAASRSKKYLVYGTTQFLPRSGRPHKLSDKKLNATVKSINNKTGVTQREIARRRKVHHSTICRTLKRRTSIVIRERKKAPKMDSYDQEKRAQVNCGKLYRLILNDCDIVMDDERYFGLSGDNVQSNQRYYTANALTTPTDLKYKKKKYSPKTLVWMAISSKGVSNIYVHKSVDAIGEKIYLNECINKRMLPFIEKHHKNDNYVF</sequence>
<dbReference type="InterPro" id="IPR036397">
    <property type="entry name" value="RNaseH_sf"/>
</dbReference>
<accession>A0A816VGD4</accession>
<gene>
    <name evidence="1" type="ORF">WKI299_LOCUS24934</name>
</gene>
<comment type="caution">
    <text evidence="1">The sequence shown here is derived from an EMBL/GenBank/DDBJ whole genome shotgun (WGS) entry which is preliminary data.</text>
</comment>
<dbReference type="EMBL" id="CAJNRF010010734">
    <property type="protein sequence ID" value="CAF2123968.1"/>
    <property type="molecule type" value="Genomic_DNA"/>
</dbReference>
<organism evidence="1 2">
    <name type="scientific">Rotaria magnacalcarata</name>
    <dbReference type="NCBI Taxonomy" id="392030"/>
    <lineage>
        <taxon>Eukaryota</taxon>
        <taxon>Metazoa</taxon>
        <taxon>Spiralia</taxon>
        <taxon>Gnathifera</taxon>
        <taxon>Rotifera</taxon>
        <taxon>Eurotatoria</taxon>
        <taxon>Bdelloidea</taxon>
        <taxon>Philodinida</taxon>
        <taxon>Philodinidae</taxon>
        <taxon>Rotaria</taxon>
    </lineage>
</organism>
<name>A0A816VGD4_9BILA</name>
<proteinExistence type="predicted"/>
<dbReference type="Proteomes" id="UP000663856">
    <property type="component" value="Unassembled WGS sequence"/>
</dbReference>
<evidence type="ECO:0000313" key="2">
    <source>
        <dbReference type="Proteomes" id="UP000663856"/>
    </source>
</evidence>
<dbReference type="AlphaFoldDB" id="A0A816VGD4"/>